<evidence type="ECO:0000313" key="2">
    <source>
        <dbReference type="Proteomes" id="UP001497700"/>
    </source>
</evidence>
<name>A0ACB9YZL1_9PEZI</name>
<organism evidence="1 2">
    <name type="scientific">Hypoxylon rubiginosum</name>
    <dbReference type="NCBI Taxonomy" id="110542"/>
    <lineage>
        <taxon>Eukaryota</taxon>
        <taxon>Fungi</taxon>
        <taxon>Dikarya</taxon>
        <taxon>Ascomycota</taxon>
        <taxon>Pezizomycotina</taxon>
        <taxon>Sordariomycetes</taxon>
        <taxon>Xylariomycetidae</taxon>
        <taxon>Xylariales</taxon>
        <taxon>Hypoxylaceae</taxon>
        <taxon>Hypoxylon</taxon>
    </lineage>
</organism>
<comment type="caution">
    <text evidence="1">The sequence shown here is derived from an EMBL/GenBank/DDBJ whole genome shotgun (WGS) entry which is preliminary data.</text>
</comment>
<reference evidence="1 2" key="1">
    <citation type="journal article" date="2022" name="New Phytol.">
        <title>Ecological generalism drives hyperdiversity of secondary metabolite gene clusters in xylarialean endophytes.</title>
        <authorList>
            <person name="Franco M.E.E."/>
            <person name="Wisecaver J.H."/>
            <person name="Arnold A.E."/>
            <person name="Ju Y.M."/>
            <person name="Slot J.C."/>
            <person name="Ahrendt S."/>
            <person name="Moore L.P."/>
            <person name="Eastman K.E."/>
            <person name="Scott K."/>
            <person name="Konkel Z."/>
            <person name="Mondo S.J."/>
            <person name="Kuo A."/>
            <person name="Hayes R.D."/>
            <person name="Haridas S."/>
            <person name="Andreopoulos B."/>
            <person name="Riley R."/>
            <person name="LaButti K."/>
            <person name="Pangilinan J."/>
            <person name="Lipzen A."/>
            <person name="Amirebrahimi M."/>
            <person name="Yan J."/>
            <person name="Adam C."/>
            <person name="Keymanesh K."/>
            <person name="Ng V."/>
            <person name="Louie K."/>
            <person name="Northen T."/>
            <person name="Drula E."/>
            <person name="Henrissat B."/>
            <person name="Hsieh H.M."/>
            <person name="Youens-Clark K."/>
            <person name="Lutzoni F."/>
            <person name="Miadlikowska J."/>
            <person name="Eastwood D.C."/>
            <person name="Hamelin R.C."/>
            <person name="Grigoriev I.V."/>
            <person name="U'Ren J.M."/>
        </authorList>
    </citation>
    <scope>NUCLEOTIDE SEQUENCE [LARGE SCALE GENOMIC DNA]</scope>
    <source>
        <strain evidence="1 2">CBS 119005</strain>
    </source>
</reference>
<proteinExistence type="predicted"/>
<dbReference type="EMBL" id="MU393486">
    <property type="protein sequence ID" value="KAI4864452.1"/>
    <property type="molecule type" value="Genomic_DNA"/>
</dbReference>
<evidence type="ECO:0000313" key="1">
    <source>
        <dbReference type="EMBL" id="KAI4864452.1"/>
    </source>
</evidence>
<gene>
    <name evidence="1" type="ORF">F4820DRAFT_334603</name>
</gene>
<sequence>MAYGNDLDRGPFLNIIHWAFCSISLVVVALRLVSRRLLEKKHWEIDDGYIVLAVTVVFARTIYISICVNLGFGRPFDILMAEDPENTIRLTELLTILEALSLWTWSLPKLPVATLLVRLFGGTYKKRLALILYLLVAFLLISVTALTVVTFTQCTPIAKNWDRNTGGTCWDRRVYLTISYFTISYSAALDFTFAVYAICRVSSLQIERSRKILIALSLSLGIPAGGITLYKLSTISSAFNEHGPTWALVPLEVWNSVESCALIIAATIPMMRPAMALIGNRAKDFAIRIIRRSHSGGQGDTNYNTALVTSGKDKMKQFQLHTSSRTHKSSEEILLEQSSHTAKASNTNTV</sequence>
<keyword evidence="2" id="KW-1185">Reference proteome</keyword>
<dbReference type="Proteomes" id="UP001497700">
    <property type="component" value="Unassembled WGS sequence"/>
</dbReference>
<accession>A0ACB9YZL1</accession>
<protein>
    <submittedName>
        <fullName evidence="1">Uncharacterized protein</fullName>
    </submittedName>
</protein>